<feature type="region of interest" description="Disordered" evidence="2">
    <location>
        <begin position="8"/>
        <end position="40"/>
    </location>
</feature>
<dbReference type="GeneID" id="25376202"/>
<dbReference type="EMBL" id="HG684152">
    <property type="protein sequence ID" value="CDJ32416.1"/>
    <property type="molecule type" value="Genomic_DNA"/>
</dbReference>
<evidence type="ECO:0000313" key="5">
    <source>
        <dbReference type="Proteomes" id="UP000030744"/>
    </source>
</evidence>
<keyword evidence="1" id="KW-0175">Coiled coil</keyword>
<keyword evidence="3" id="KW-0812">Transmembrane</keyword>
<dbReference type="VEuPathDB" id="ToxoDB:EMH_0012390"/>
<reference evidence="4" key="1">
    <citation type="submission" date="2013-10" db="EMBL/GenBank/DDBJ databases">
        <title>Genomic analysis of the causative agents of coccidiosis in chickens.</title>
        <authorList>
            <person name="Reid A.J."/>
            <person name="Blake D."/>
            <person name="Billington K."/>
            <person name="Browne H."/>
            <person name="Dunn M."/>
            <person name="Hung S."/>
            <person name="Kawahara F."/>
            <person name="Miranda-Saavedra D."/>
            <person name="Mourier T."/>
            <person name="Nagra H."/>
            <person name="Otto T.D."/>
            <person name="Rawlings N."/>
            <person name="Sanchez A."/>
            <person name="Sanders M."/>
            <person name="Subramaniam C."/>
            <person name="Tay Y."/>
            <person name="Dear P."/>
            <person name="Doerig C."/>
            <person name="Gruber A."/>
            <person name="Parkinson J."/>
            <person name="Shirley M."/>
            <person name="Wan K.L."/>
            <person name="Berriman M."/>
            <person name="Tomley F."/>
            <person name="Pain A."/>
        </authorList>
    </citation>
    <scope>NUCLEOTIDE SEQUENCE [LARGE SCALE GENOMIC DNA]</scope>
    <source>
        <strain evidence="4">Houghton</strain>
    </source>
</reference>
<keyword evidence="3" id="KW-0472">Membrane</keyword>
<evidence type="ECO:0000256" key="1">
    <source>
        <dbReference type="SAM" id="Coils"/>
    </source>
</evidence>
<gene>
    <name evidence="4" type="ORF">EMH_0012390</name>
</gene>
<name>U6K6H0_9EIME</name>
<organism evidence="4 5">
    <name type="scientific">Eimeria mitis</name>
    <dbReference type="NCBI Taxonomy" id="44415"/>
    <lineage>
        <taxon>Eukaryota</taxon>
        <taxon>Sar</taxon>
        <taxon>Alveolata</taxon>
        <taxon>Apicomplexa</taxon>
        <taxon>Conoidasida</taxon>
        <taxon>Coccidia</taxon>
        <taxon>Eucoccidiorida</taxon>
        <taxon>Eimeriorina</taxon>
        <taxon>Eimeriidae</taxon>
        <taxon>Eimeria</taxon>
    </lineage>
</organism>
<evidence type="ECO:0000256" key="2">
    <source>
        <dbReference type="SAM" id="MobiDB-lite"/>
    </source>
</evidence>
<keyword evidence="5" id="KW-1185">Reference proteome</keyword>
<protein>
    <submittedName>
        <fullName evidence="4">Uncharacterized protein</fullName>
    </submittedName>
</protein>
<evidence type="ECO:0000256" key="3">
    <source>
        <dbReference type="SAM" id="Phobius"/>
    </source>
</evidence>
<evidence type="ECO:0000313" key="4">
    <source>
        <dbReference type="EMBL" id="CDJ32416.1"/>
    </source>
</evidence>
<feature type="transmembrane region" description="Helical" evidence="3">
    <location>
        <begin position="58"/>
        <end position="78"/>
    </location>
</feature>
<proteinExistence type="predicted"/>
<sequence>MGILRRIAGSLSPKASDPLEVAGEGTDPAPDNADNSDIAAKAGGTGVSKRYSGKRARVIKAIIAAVAVIVVCGARYIISGTFPSYLKISQLQVDDASRLPLDDVSMQKYMSDFNEAAEAMEGALSSGSAMRQAFHLHFTPSLEDGQSLPRDPLEIIRDHVTEMQEWEIPSASSPQARRDFAQHLQLLRSICRTVVLRFKDLELFGTVNREFSVANPFLVSGGGEDYSDRDAPIDFEEVTEYDWTASDFLESFQLLGGGGGRPFRTGAFAQAAAQIFRESDATTNYAFIRKLNQIADNWTKEEVVAAAEQQEKENADNAQNRLKTKRELMRRLLRQGIQKDDLVMIALFLL</sequence>
<feature type="coiled-coil region" evidence="1">
    <location>
        <begin position="305"/>
        <end position="335"/>
    </location>
</feature>
<dbReference type="RefSeq" id="XP_013354981.1">
    <property type="nucleotide sequence ID" value="XM_013499527.1"/>
</dbReference>
<dbReference type="AlphaFoldDB" id="U6K6H0"/>
<reference evidence="4" key="2">
    <citation type="submission" date="2013-10" db="EMBL/GenBank/DDBJ databases">
        <authorList>
            <person name="Aslett M."/>
        </authorList>
    </citation>
    <scope>NUCLEOTIDE SEQUENCE [LARGE SCALE GENOMIC DNA]</scope>
    <source>
        <strain evidence="4">Houghton</strain>
    </source>
</reference>
<dbReference type="Proteomes" id="UP000030744">
    <property type="component" value="Unassembled WGS sequence"/>
</dbReference>
<keyword evidence="3" id="KW-1133">Transmembrane helix</keyword>
<accession>U6K6H0</accession>